<dbReference type="Pfam" id="PF00892">
    <property type="entry name" value="EamA"/>
    <property type="match status" value="2"/>
</dbReference>
<keyword evidence="3 6" id="KW-0812">Transmembrane</keyword>
<dbReference type="RefSeq" id="WP_151159816.1">
    <property type="nucleotide sequence ID" value="NZ_JACHIL010000004.1"/>
</dbReference>
<reference evidence="8 9" key="1">
    <citation type="submission" date="2020-08" db="EMBL/GenBank/DDBJ databases">
        <title>Genomic Encyclopedia of Type Strains, Phase IV (KMG-IV): sequencing the most valuable type-strain genomes for metagenomic binning, comparative biology and taxonomic classification.</title>
        <authorList>
            <person name="Goeker M."/>
        </authorList>
    </citation>
    <scope>NUCLEOTIDE SEQUENCE [LARGE SCALE GENOMIC DNA]</scope>
    <source>
        <strain evidence="8 9">DSM 25620</strain>
    </source>
</reference>
<keyword evidence="9" id="KW-1185">Reference proteome</keyword>
<feature type="transmembrane region" description="Helical" evidence="6">
    <location>
        <begin position="266"/>
        <end position="285"/>
    </location>
</feature>
<dbReference type="InterPro" id="IPR051258">
    <property type="entry name" value="Diverse_Substrate_Transporter"/>
</dbReference>
<dbReference type="SUPFAM" id="SSF103481">
    <property type="entry name" value="Multidrug resistance efflux transporter EmrE"/>
    <property type="match status" value="2"/>
</dbReference>
<feature type="transmembrane region" description="Helical" evidence="6">
    <location>
        <begin position="97"/>
        <end position="116"/>
    </location>
</feature>
<evidence type="ECO:0000256" key="4">
    <source>
        <dbReference type="ARBA" id="ARBA00022989"/>
    </source>
</evidence>
<dbReference type="AlphaFoldDB" id="A0A7W8AKJ6"/>
<evidence type="ECO:0000256" key="6">
    <source>
        <dbReference type="SAM" id="Phobius"/>
    </source>
</evidence>
<feature type="transmembrane region" description="Helical" evidence="6">
    <location>
        <begin position="123"/>
        <end position="139"/>
    </location>
</feature>
<comment type="subcellular location">
    <subcellularLocation>
        <location evidence="1">Cell membrane</location>
        <topology evidence="1">Multi-pass membrane protein</topology>
    </subcellularLocation>
</comment>
<name>A0A7W8AKJ6_9HYPH</name>
<evidence type="ECO:0000256" key="1">
    <source>
        <dbReference type="ARBA" id="ARBA00004651"/>
    </source>
</evidence>
<feature type="transmembrane region" description="Helical" evidence="6">
    <location>
        <begin position="211"/>
        <end position="231"/>
    </location>
</feature>
<evidence type="ECO:0000256" key="5">
    <source>
        <dbReference type="ARBA" id="ARBA00023136"/>
    </source>
</evidence>
<dbReference type="InterPro" id="IPR037185">
    <property type="entry name" value="EmrE-like"/>
</dbReference>
<feature type="transmembrane region" description="Helical" evidence="6">
    <location>
        <begin position="178"/>
        <end position="199"/>
    </location>
</feature>
<evidence type="ECO:0000256" key="2">
    <source>
        <dbReference type="ARBA" id="ARBA00022475"/>
    </source>
</evidence>
<evidence type="ECO:0000256" key="3">
    <source>
        <dbReference type="ARBA" id="ARBA00022692"/>
    </source>
</evidence>
<comment type="caution">
    <text evidence="8">The sequence shown here is derived from an EMBL/GenBank/DDBJ whole genome shotgun (WGS) entry which is preliminary data.</text>
</comment>
<evidence type="ECO:0000259" key="7">
    <source>
        <dbReference type="Pfam" id="PF00892"/>
    </source>
</evidence>
<dbReference type="GO" id="GO:0005886">
    <property type="term" value="C:plasma membrane"/>
    <property type="evidence" value="ECO:0007669"/>
    <property type="project" value="UniProtKB-SubCell"/>
</dbReference>
<dbReference type="Proteomes" id="UP000531231">
    <property type="component" value="Unassembled WGS sequence"/>
</dbReference>
<feature type="domain" description="EamA" evidence="7">
    <location>
        <begin position="6"/>
        <end position="139"/>
    </location>
</feature>
<proteinExistence type="predicted"/>
<keyword evidence="5 6" id="KW-0472">Membrane</keyword>
<dbReference type="EMBL" id="JACHIL010000004">
    <property type="protein sequence ID" value="MBB5091985.1"/>
    <property type="molecule type" value="Genomic_DNA"/>
</dbReference>
<feature type="transmembrane region" description="Helical" evidence="6">
    <location>
        <begin position="151"/>
        <end position="171"/>
    </location>
</feature>
<keyword evidence="2" id="KW-1003">Cell membrane</keyword>
<accession>A0A7W8AKJ6</accession>
<keyword evidence="4 6" id="KW-1133">Transmembrane helix</keyword>
<evidence type="ECO:0000313" key="8">
    <source>
        <dbReference type="EMBL" id="MBB5091985.1"/>
    </source>
</evidence>
<organism evidence="8 9">
    <name type="scientific">Pseudochrobactrum saccharolyticum</name>
    <dbReference type="NCBI Taxonomy" id="354352"/>
    <lineage>
        <taxon>Bacteria</taxon>
        <taxon>Pseudomonadati</taxon>
        <taxon>Pseudomonadota</taxon>
        <taxon>Alphaproteobacteria</taxon>
        <taxon>Hyphomicrobiales</taxon>
        <taxon>Brucellaceae</taxon>
        <taxon>Pseudochrobactrum</taxon>
    </lineage>
</organism>
<gene>
    <name evidence="8" type="ORF">HNQ68_002530</name>
</gene>
<dbReference type="PANTHER" id="PTHR42920">
    <property type="entry name" value="OS03G0707200 PROTEIN-RELATED"/>
    <property type="match status" value="1"/>
</dbReference>
<feature type="transmembrane region" description="Helical" evidence="6">
    <location>
        <begin position="37"/>
        <end position="58"/>
    </location>
</feature>
<feature type="transmembrane region" description="Helical" evidence="6">
    <location>
        <begin position="243"/>
        <end position="260"/>
    </location>
</feature>
<evidence type="ECO:0000313" key="9">
    <source>
        <dbReference type="Proteomes" id="UP000531231"/>
    </source>
</evidence>
<feature type="transmembrane region" description="Helical" evidence="6">
    <location>
        <begin position="70"/>
        <end position="91"/>
    </location>
</feature>
<dbReference type="InterPro" id="IPR000620">
    <property type="entry name" value="EamA_dom"/>
</dbReference>
<sequence>MTQSRANLLLLFAGLIWGLGFVAQSTAMENIGPLTFIGLRFIVATATVAPFAFMEAGRASKPLSFSDHKAFMILGSMLFSGMVLQQTGLLTTSVTNAGFLTGLYVVLVPILGVILFSQWPHPVVWICAVLSLTGIFMLSGGSLDGFSQGDWLMIAGAFFWALQGLFIARYALRIGRPVTMACVQFAVVAFAGIVCAAIFEQIEWQTIQAAAPEILFTGMFSSGVAFTLQAIGTRYTSAPQAAIFLSSEALFAALFGAILLGERLPFIGLAGCALIFLSMLMVEIVPRLRFKKPATGKTSLSEIPAENL</sequence>
<dbReference type="PANTHER" id="PTHR42920:SF5">
    <property type="entry name" value="EAMA DOMAIN-CONTAINING PROTEIN"/>
    <property type="match status" value="1"/>
</dbReference>
<feature type="domain" description="EamA" evidence="7">
    <location>
        <begin position="149"/>
        <end position="282"/>
    </location>
</feature>
<protein>
    <submittedName>
        <fullName evidence="8">Drug/metabolite transporter (DMT)-like permease</fullName>
    </submittedName>
</protein>